<feature type="region of interest" description="Disordered" evidence="2">
    <location>
        <begin position="1"/>
        <end position="28"/>
    </location>
</feature>
<accession>A0A6A6H8R8</accession>
<proteinExistence type="inferred from homology"/>
<gene>
    <name evidence="4" type="ORF">EV356DRAFT_467174</name>
</gene>
<evidence type="ECO:0000256" key="2">
    <source>
        <dbReference type="SAM" id="MobiDB-lite"/>
    </source>
</evidence>
<dbReference type="Gene3D" id="3.30.1520.10">
    <property type="entry name" value="Phox-like domain"/>
    <property type="match status" value="1"/>
</dbReference>
<feature type="compositionally biased region" description="Polar residues" evidence="2">
    <location>
        <begin position="458"/>
        <end position="483"/>
    </location>
</feature>
<feature type="compositionally biased region" description="Low complexity" evidence="2">
    <location>
        <begin position="9"/>
        <end position="26"/>
    </location>
</feature>
<dbReference type="SUPFAM" id="SSF64268">
    <property type="entry name" value="PX domain"/>
    <property type="match status" value="1"/>
</dbReference>
<protein>
    <recommendedName>
        <fullName evidence="3">PXA domain-containing protein</fullName>
    </recommendedName>
</protein>
<keyword evidence="5" id="KW-1185">Reference proteome</keyword>
<dbReference type="PANTHER" id="PTHR22775:SF47">
    <property type="entry name" value="MEIOTICALLY UP-REGULATED GENE 122 PROTEIN"/>
    <property type="match status" value="1"/>
</dbReference>
<dbReference type="AlphaFoldDB" id="A0A6A6H8R8"/>
<evidence type="ECO:0000256" key="1">
    <source>
        <dbReference type="ARBA" id="ARBA00010883"/>
    </source>
</evidence>
<dbReference type="SMART" id="SM00313">
    <property type="entry name" value="PXA"/>
    <property type="match status" value="1"/>
</dbReference>
<feature type="domain" description="PXA" evidence="3">
    <location>
        <begin position="168"/>
        <end position="348"/>
    </location>
</feature>
<evidence type="ECO:0000313" key="4">
    <source>
        <dbReference type="EMBL" id="KAF2234269.1"/>
    </source>
</evidence>
<feature type="compositionally biased region" description="Pro residues" evidence="2">
    <location>
        <begin position="836"/>
        <end position="849"/>
    </location>
</feature>
<feature type="compositionally biased region" description="Low complexity" evidence="2">
    <location>
        <begin position="439"/>
        <end position="454"/>
    </location>
</feature>
<feature type="region of interest" description="Disordered" evidence="2">
    <location>
        <begin position="728"/>
        <end position="918"/>
    </location>
</feature>
<dbReference type="OrthoDB" id="41200at2759"/>
<feature type="compositionally biased region" description="Polar residues" evidence="2">
    <location>
        <begin position="728"/>
        <end position="753"/>
    </location>
</feature>
<comment type="similarity">
    <text evidence="1">Belongs to the sorting nexin family.</text>
</comment>
<dbReference type="FunFam" id="3.30.1520.10:FF:000065">
    <property type="entry name" value="PX domain protein (AFU_orthologue AFUA_2G07450)"/>
    <property type="match status" value="1"/>
</dbReference>
<feature type="region of interest" description="Disordered" evidence="2">
    <location>
        <begin position="376"/>
        <end position="418"/>
    </location>
</feature>
<dbReference type="Pfam" id="PF02194">
    <property type="entry name" value="PXA"/>
    <property type="match status" value="1"/>
</dbReference>
<dbReference type="InterPro" id="IPR036871">
    <property type="entry name" value="PX_dom_sf"/>
</dbReference>
<evidence type="ECO:0000313" key="5">
    <source>
        <dbReference type="Proteomes" id="UP000800092"/>
    </source>
</evidence>
<evidence type="ECO:0000259" key="3">
    <source>
        <dbReference type="PROSITE" id="PS51207"/>
    </source>
</evidence>
<dbReference type="EMBL" id="ML991800">
    <property type="protein sequence ID" value="KAF2234269.1"/>
    <property type="molecule type" value="Genomic_DNA"/>
</dbReference>
<name>A0A6A6H8R8_VIRVR</name>
<feature type="region of interest" description="Disordered" evidence="2">
    <location>
        <begin position="433"/>
        <end position="526"/>
    </location>
</feature>
<feature type="compositionally biased region" description="Basic residues" evidence="2">
    <location>
        <begin position="396"/>
        <end position="407"/>
    </location>
</feature>
<dbReference type="InterPro" id="IPR003114">
    <property type="entry name" value="Phox_assoc"/>
</dbReference>
<reference evidence="4" key="1">
    <citation type="journal article" date="2020" name="Stud. Mycol.">
        <title>101 Dothideomycetes genomes: a test case for predicting lifestyles and emergence of pathogens.</title>
        <authorList>
            <person name="Haridas S."/>
            <person name="Albert R."/>
            <person name="Binder M."/>
            <person name="Bloem J."/>
            <person name="Labutti K."/>
            <person name="Salamov A."/>
            <person name="Andreopoulos B."/>
            <person name="Baker S."/>
            <person name="Barry K."/>
            <person name="Bills G."/>
            <person name="Bluhm B."/>
            <person name="Cannon C."/>
            <person name="Castanera R."/>
            <person name="Culley D."/>
            <person name="Daum C."/>
            <person name="Ezra D."/>
            <person name="Gonzalez J."/>
            <person name="Henrissat B."/>
            <person name="Kuo A."/>
            <person name="Liang C."/>
            <person name="Lipzen A."/>
            <person name="Lutzoni F."/>
            <person name="Magnuson J."/>
            <person name="Mondo S."/>
            <person name="Nolan M."/>
            <person name="Ohm R."/>
            <person name="Pangilinan J."/>
            <person name="Park H.-J."/>
            <person name="Ramirez L."/>
            <person name="Alfaro M."/>
            <person name="Sun H."/>
            <person name="Tritt A."/>
            <person name="Yoshinaga Y."/>
            <person name="Zwiers L.-H."/>
            <person name="Turgeon B."/>
            <person name="Goodwin S."/>
            <person name="Spatafora J."/>
            <person name="Crous P."/>
            <person name="Grigoriev I."/>
        </authorList>
    </citation>
    <scope>NUCLEOTIDE SEQUENCE</scope>
    <source>
        <strain evidence="4">Tuck. ex Michener</strain>
    </source>
</reference>
<feature type="compositionally biased region" description="Polar residues" evidence="2">
    <location>
        <begin position="761"/>
        <end position="770"/>
    </location>
</feature>
<organism evidence="4 5">
    <name type="scientific">Viridothelium virens</name>
    <name type="common">Speckled blister lichen</name>
    <name type="synonym">Trypethelium virens</name>
    <dbReference type="NCBI Taxonomy" id="1048519"/>
    <lineage>
        <taxon>Eukaryota</taxon>
        <taxon>Fungi</taxon>
        <taxon>Dikarya</taxon>
        <taxon>Ascomycota</taxon>
        <taxon>Pezizomycotina</taxon>
        <taxon>Dothideomycetes</taxon>
        <taxon>Dothideomycetes incertae sedis</taxon>
        <taxon>Trypetheliales</taxon>
        <taxon>Trypetheliaceae</taxon>
        <taxon>Viridothelium</taxon>
    </lineage>
</organism>
<dbReference type="PANTHER" id="PTHR22775">
    <property type="entry name" value="SORTING NEXIN"/>
    <property type="match status" value="1"/>
</dbReference>
<dbReference type="GO" id="GO:0035091">
    <property type="term" value="F:phosphatidylinositol binding"/>
    <property type="evidence" value="ECO:0007669"/>
    <property type="project" value="InterPro"/>
</dbReference>
<dbReference type="Proteomes" id="UP000800092">
    <property type="component" value="Unassembled WGS sequence"/>
</dbReference>
<dbReference type="CDD" id="cd06093">
    <property type="entry name" value="PX_domain"/>
    <property type="match status" value="1"/>
</dbReference>
<dbReference type="PROSITE" id="PS51207">
    <property type="entry name" value="PXA"/>
    <property type="match status" value="1"/>
</dbReference>
<dbReference type="Pfam" id="PF08628">
    <property type="entry name" value="Nexin_C"/>
    <property type="match status" value="1"/>
</dbReference>
<dbReference type="InterPro" id="IPR013937">
    <property type="entry name" value="Sorting_nexin_C"/>
</dbReference>
<feature type="compositionally biased region" description="Polar residues" evidence="2">
    <location>
        <begin position="905"/>
        <end position="918"/>
    </location>
</feature>
<sequence>MAMDSRNQSNTPASDDDAPASNNSSPEQQDFAKIAETTETLAFQAQTLTSKALQFLSEASNETLGACLVGLGATTYLVLGRVGLVLMGVVGGVALHAHWESKTDDGGDTESRVREAKRRKEVGLDVAQRVLDWQRRSMPLGSDDGTESTATLGLKLHTARALDYSGFKPDTAAALSELTDAIVQDYVKYWYHPVVPEEETFPNSCRRTLTAFILSISTNLSRKRPADTFLEFLTNSSSVVIVFLSEISTALAASPSSTASDSLQTYLQSKPESNLANILHRQSQIRKLDLVAEDIIHTYLDNKTYNCDAAHVFLREILAKVVLEMTIQSCSTPEFINTWIVYLLEEGEPELMNAIDAGMEGTTGENLQKLKEEVVKPTEQELETEQLSEKNTAAKGSKHNSEHKRRVSRAEQAMEDAMQEAKRLTQLMAEEDARRMKDQQQAIISASATSTMSDDTSENATQGIRTPTSSQSDQNGGSYQNCGSDLDLSRHRSPEQSEIGDPEPTTVKPEEPPKAFTSFDQILPPQQLTALQDDSDESTRDTPTKEIPQLTLTNARISIFDDSIPGAKQQTLKSKPQGDYLIQIEPANSAFPGWMIARKYADFETLHEVLRRISVIAGVGFTEAHEQLPLWKIHHKASLRGELERYLNDATKWRPLAESEGMKRFLEKDQGLNRSPSSSKNGFGWPAPAAVGKGVINALAQAPKEVAGGGKAFIGGVAGVFGAGQTGQKRMSTHQANLSRSNTSLSKVETSSLAPAPTATPRLSQDSVRNGGSPIVDKQPTPEPQMERRPSAQPEDEPEKKKSSRPGSSSVSPARIDLSREPIDLGINISSNDPTPKQPPIHLPPPPSEIPDDYDSQPPSPTRTSISLGAPPKKEPPHSATLPPRPPRPSNDLSRSATAPEGSSKAPTSGTKTQKPLTSQEAQVAVELLFAVINELYTLSSAWTFRRTLLTAAKTFLLRPGNPQLETIRVLLQDTVITAHTGDAGVAGLLRKVRANALPTEPEMEAWRRSGAETWEGTRDGKTVRERKEELRAKARRLLVQRGMPQALTSVMGQAASGEALGKVFDCLQVEEVARSLVFGLLLQAIRAMTQ</sequence>